<dbReference type="GO" id="GO:0016887">
    <property type="term" value="F:ATP hydrolysis activity"/>
    <property type="evidence" value="ECO:0007669"/>
    <property type="project" value="InterPro"/>
</dbReference>
<dbReference type="PANTHER" id="PTHR43158">
    <property type="entry name" value="SKFA PEPTIDE EXPORT ATP-BINDING PROTEIN SKFE"/>
    <property type="match status" value="1"/>
</dbReference>
<dbReference type="InterPro" id="IPR027417">
    <property type="entry name" value="P-loop_NTPase"/>
</dbReference>
<keyword evidence="2 4" id="KW-0067">ATP-binding</keyword>
<keyword evidence="5" id="KW-1185">Reference proteome</keyword>
<comment type="caution">
    <text evidence="4">The sequence shown here is derived from an EMBL/GenBank/DDBJ whole genome shotgun (WGS) entry which is preliminary data.</text>
</comment>
<dbReference type="PROSITE" id="PS50893">
    <property type="entry name" value="ABC_TRANSPORTER_2"/>
    <property type="match status" value="1"/>
</dbReference>
<proteinExistence type="predicted"/>
<dbReference type="Proteomes" id="UP000547209">
    <property type="component" value="Unassembled WGS sequence"/>
</dbReference>
<dbReference type="SUPFAM" id="SSF52540">
    <property type="entry name" value="P-loop containing nucleoside triphosphate hydrolases"/>
    <property type="match status" value="1"/>
</dbReference>
<dbReference type="PANTHER" id="PTHR43158:SF5">
    <property type="entry name" value="ABC TRANSPORTER, ATP-BINDING PROTEIN"/>
    <property type="match status" value="1"/>
</dbReference>
<dbReference type="CDD" id="cd03230">
    <property type="entry name" value="ABC_DR_subfamily_A"/>
    <property type="match status" value="1"/>
</dbReference>
<dbReference type="GO" id="GO:0005524">
    <property type="term" value="F:ATP binding"/>
    <property type="evidence" value="ECO:0007669"/>
    <property type="project" value="UniProtKB-KW"/>
</dbReference>
<reference evidence="4 5" key="1">
    <citation type="submission" date="2020-08" db="EMBL/GenBank/DDBJ databases">
        <title>Cohnella phylogeny.</title>
        <authorList>
            <person name="Dunlap C."/>
        </authorList>
    </citation>
    <scope>NUCLEOTIDE SEQUENCE [LARGE SCALE GENOMIC DNA]</scope>
    <source>
        <strain evidence="4 5">DSM 28246</strain>
    </source>
</reference>
<name>A0A7X0RWY5_9BACL</name>
<dbReference type="InterPro" id="IPR003593">
    <property type="entry name" value="AAA+_ATPase"/>
</dbReference>
<dbReference type="Gene3D" id="3.40.50.300">
    <property type="entry name" value="P-loop containing nucleotide triphosphate hydrolases"/>
    <property type="match status" value="1"/>
</dbReference>
<dbReference type="AlphaFoldDB" id="A0A7X0RWY5"/>
<dbReference type="RefSeq" id="WP_185673054.1">
    <property type="nucleotide sequence ID" value="NZ_JACJVP010000066.1"/>
</dbReference>
<evidence type="ECO:0000256" key="1">
    <source>
        <dbReference type="ARBA" id="ARBA00022741"/>
    </source>
</evidence>
<evidence type="ECO:0000259" key="3">
    <source>
        <dbReference type="PROSITE" id="PS50893"/>
    </source>
</evidence>
<dbReference type="SMART" id="SM00382">
    <property type="entry name" value="AAA"/>
    <property type="match status" value="1"/>
</dbReference>
<sequence>MSTIVKVDRLTKSYKDIDAVKDVSFTLEENKIYGMLGRNGAGKTTIMHLLTAQIFPTGGDIQVFGEAPYENDRVLSRICFIKESQKYPTTFAVRDVLEVAAGLFPKWDREFAYSLVEDFRLPLKRKMTKLSRGMLSAVGIIVGLASRAPLTIFDEPYLGLDAVARSLFYDRLLEDYAEHPRTIVLSTHLIDEVSRMLEHVILIDGGKLLLDEEAEQLQGRAYTVVGSSSKVESFAAGKRVLARESMGGLTTVTVMGGAGSDDRKQALTLGLEMAPVTLQQLVVHLTGGKPEHKEAKAQ</sequence>
<evidence type="ECO:0000313" key="5">
    <source>
        <dbReference type="Proteomes" id="UP000547209"/>
    </source>
</evidence>
<dbReference type="Pfam" id="PF00005">
    <property type="entry name" value="ABC_tran"/>
    <property type="match status" value="1"/>
</dbReference>
<keyword evidence="1" id="KW-0547">Nucleotide-binding</keyword>
<organism evidence="4 5">
    <name type="scientific">Cohnella nanjingensis</name>
    <dbReference type="NCBI Taxonomy" id="1387779"/>
    <lineage>
        <taxon>Bacteria</taxon>
        <taxon>Bacillati</taxon>
        <taxon>Bacillota</taxon>
        <taxon>Bacilli</taxon>
        <taxon>Bacillales</taxon>
        <taxon>Paenibacillaceae</taxon>
        <taxon>Cohnella</taxon>
    </lineage>
</organism>
<dbReference type="InterPro" id="IPR003439">
    <property type="entry name" value="ABC_transporter-like_ATP-bd"/>
</dbReference>
<accession>A0A7X0RWY5</accession>
<evidence type="ECO:0000256" key="2">
    <source>
        <dbReference type="ARBA" id="ARBA00022840"/>
    </source>
</evidence>
<gene>
    <name evidence="4" type="ORF">H7C19_31515</name>
</gene>
<feature type="domain" description="ABC transporter" evidence="3">
    <location>
        <begin position="5"/>
        <end position="230"/>
    </location>
</feature>
<dbReference type="EMBL" id="JACJVP010000066">
    <property type="protein sequence ID" value="MBB6675197.1"/>
    <property type="molecule type" value="Genomic_DNA"/>
</dbReference>
<protein>
    <submittedName>
        <fullName evidence="4">ABC transporter ATP-binding protein</fullName>
    </submittedName>
</protein>
<evidence type="ECO:0000313" key="4">
    <source>
        <dbReference type="EMBL" id="MBB6675197.1"/>
    </source>
</evidence>